<dbReference type="Proteomes" id="UP000027238">
    <property type="component" value="Unassembled WGS sequence"/>
</dbReference>
<keyword evidence="6" id="KW-1185">Reference proteome</keyword>
<evidence type="ECO:0000256" key="3">
    <source>
        <dbReference type="ARBA" id="ARBA00022898"/>
    </source>
</evidence>
<dbReference type="GO" id="GO:0005524">
    <property type="term" value="F:ATP binding"/>
    <property type="evidence" value="ECO:0007669"/>
    <property type="project" value="TreeGrafter"/>
</dbReference>
<feature type="domain" description="Tryptophan synthase beta chain-like PALP" evidence="4">
    <location>
        <begin position="2"/>
        <end position="200"/>
    </location>
</feature>
<dbReference type="GO" id="GO:0003941">
    <property type="term" value="F:L-serine ammonia-lyase activity"/>
    <property type="evidence" value="ECO:0007669"/>
    <property type="project" value="TreeGrafter"/>
</dbReference>
<dbReference type="InterPro" id="IPR001926">
    <property type="entry name" value="TrpB-like_PALP"/>
</dbReference>
<evidence type="ECO:0000256" key="2">
    <source>
        <dbReference type="ARBA" id="ARBA00010869"/>
    </source>
</evidence>
<dbReference type="GO" id="GO:0030170">
    <property type="term" value="F:pyridoxal phosphate binding"/>
    <property type="evidence" value="ECO:0007669"/>
    <property type="project" value="TreeGrafter"/>
</dbReference>
<accession>A0A066Y1C8</accession>
<dbReference type="AlphaFoldDB" id="A0A066Y1C8"/>
<name>A0A066Y1C8_COLSU</name>
<reference evidence="6" key="1">
    <citation type="journal article" date="2014" name="Genome Announc.">
        <title>Draft genome sequence of Colletotrichum sublineola, a destructive pathogen of cultivated sorghum.</title>
        <authorList>
            <person name="Baroncelli R."/>
            <person name="Sanz-Martin J.M."/>
            <person name="Rech G.E."/>
            <person name="Sukno S.A."/>
            <person name="Thon M.R."/>
        </authorList>
    </citation>
    <scope>NUCLEOTIDE SEQUENCE [LARGE SCALE GENOMIC DNA]</scope>
    <source>
        <strain evidence="6">TX430BB</strain>
    </source>
</reference>
<dbReference type="EMBL" id="JMSE01000107">
    <property type="protein sequence ID" value="KDN71866.1"/>
    <property type="molecule type" value="Genomic_DNA"/>
</dbReference>
<dbReference type="GO" id="GO:0000287">
    <property type="term" value="F:magnesium ion binding"/>
    <property type="evidence" value="ECO:0007669"/>
    <property type="project" value="TreeGrafter"/>
</dbReference>
<dbReference type="PANTHER" id="PTHR43050">
    <property type="entry name" value="SERINE / THREONINE RACEMASE FAMILY MEMBER"/>
    <property type="match status" value="1"/>
</dbReference>
<dbReference type="GO" id="GO:0018114">
    <property type="term" value="F:threonine racemase activity"/>
    <property type="evidence" value="ECO:0007669"/>
    <property type="project" value="TreeGrafter"/>
</dbReference>
<keyword evidence="3" id="KW-0663">Pyridoxal phosphate</keyword>
<protein>
    <recommendedName>
        <fullName evidence="4">Tryptophan synthase beta chain-like PALP domain-containing protein</fullName>
    </recommendedName>
</protein>
<evidence type="ECO:0000256" key="1">
    <source>
        <dbReference type="ARBA" id="ARBA00001933"/>
    </source>
</evidence>
<dbReference type="HOGENOM" id="CLU_021152_4_2_1"/>
<comment type="similarity">
    <text evidence="2">Belongs to the serine/threonine dehydratase family.</text>
</comment>
<proteinExistence type="inferred from homology"/>
<evidence type="ECO:0000313" key="6">
    <source>
        <dbReference type="Proteomes" id="UP000027238"/>
    </source>
</evidence>
<dbReference type="OrthoDB" id="7773036at2759"/>
<dbReference type="Pfam" id="PF00291">
    <property type="entry name" value="PALP"/>
    <property type="match status" value="1"/>
</dbReference>
<dbReference type="OMA" id="STWHESG"/>
<dbReference type="Gene3D" id="3.40.50.1100">
    <property type="match status" value="2"/>
</dbReference>
<comment type="cofactor">
    <cofactor evidence="1">
        <name>pyridoxal 5'-phosphate</name>
        <dbReference type="ChEBI" id="CHEBI:597326"/>
    </cofactor>
</comment>
<comment type="caution">
    <text evidence="5">The sequence shown here is derived from an EMBL/GenBank/DDBJ whole genome shotgun (WGS) entry which is preliminary data.</text>
</comment>
<dbReference type="GO" id="GO:0030378">
    <property type="term" value="F:serine racemase activity"/>
    <property type="evidence" value="ECO:0007669"/>
    <property type="project" value="TreeGrafter"/>
</dbReference>
<dbReference type="STRING" id="1173701.A0A066Y1C8"/>
<dbReference type="GO" id="GO:0008721">
    <property type="term" value="F:D-serine ammonia-lyase activity"/>
    <property type="evidence" value="ECO:0007669"/>
    <property type="project" value="TreeGrafter"/>
</dbReference>
<evidence type="ECO:0000313" key="5">
    <source>
        <dbReference type="EMBL" id="KDN71866.1"/>
    </source>
</evidence>
<dbReference type="SUPFAM" id="SSF53686">
    <property type="entry name" value="Tryptophan synthase beta subunit-like PLP-dependent enzymes"/>
    <property type="match status" value="1"/>
</dbReference>
<evidence type="ECO:0000259" key="4">
    <source>
        <dbReference type="Pfam" id="PF00291"/>
    </source>
</evidence>
<dbReference type="InterPro" id="IPR036052">
    <property type="entry name" value="TrpB-like_PALP_sf"/>
</dbReference>
<dbReference type="PANTHER" id="PTHR43050:SF1">
    <property type="entry name" value="SERINE RACEMASE"/>
    <property type="match status" value="1"/>
</dbReference>
<gene>
    <name evidence="5" type="ORF">CSUB01_10972</name>
</gene>
<organism evidence="5 6">
    <name type="scientific">Colletotrichum sublineola</name>
    <name type="common">Sorghum anthracnose fungus</name>
    <dbReference type="NCBI Taxonomy" id="1173701"/>
    <lineage>
        <taxon>Eukaryota</taxon>
        <taxon>Fungi</taxon>
        <taxon>Dikarya</taxon>
        <taxon>Ascomycota</taxon>
        <taxon>Pezizomycotina</taxon>
        <taxon>Sordariomycetes</taxon>
        <taxon>Hypocreomycetidae</taxon>
        <taxon>Glomerellales</taxon>
        <taxon>Glomerellaceae</taxon>
        <taxon>Colletotrichum</taxon>
        <taxon>Colletotrichum graminicola species complex</taxon>
    </lineage>
</organism>
<dbReference type="eggNOG" id="KOG1251">
    <property type="taxonomic scope" value="Eukaryota"/>
</dbReference>
<sequence>MEKIRAVRTQDAQVTVVASGGLDVCRELAVEEEKATGALLIPPSDDPDVTTGHATVVVEATQQMLDATGQAIDMIIAPCGGGSLLTGFAVWFEGSSTRIFAAEPASGGPRLKESFGEGRRLLRHGALGTIADGLATSVGERSWKILHDNLQGSFEVDEEQTMEAMRLYSQNFTGVIEPSSAVGLAAAISGVETLAGLSNSRVVRLCIVLTGGNLTRQRYNCLSQKLTI</sequence>